<evidence type="ECO:0000313" key="1">
    <source>
        <dbReference type="EMBL" id="KAK4294845.1"/>
    </source>
</evidence>
<keyword evidence="2" id="KW-1185">Reference proteome</keyword>
<sequence length="193" mass="22166">MTFMTQVEDSPWPNTPALTAAVSRFCDIVNEMNNPNFVVAHRPLPRKDTSDNFTALAPSNSDIRIWSQPLHRHDYCECRPMVASQRLEKLKKIFSDVADLVPYRCEIKAQKLMTSTILYYNKEVKTIVHVNHNGLIVFDSRTMFGDSPANAPKYFYSVVIGTDEHRDNVLFTKVGTDKNMKTSTVIIDLLRYY</sequence>
<dbReference type="Proteomes" id="UP001292094">
    <property type="component" value="Unassembled WGS sequence"/>
</dbReference>
<name>A0AAE1TTN7_9EUCA</name>
<comment type="caution">
    <text evidence="1">The sequence shown here is derived from an EMBL/GenBank/DDBJ whole genome shotgun (WGS) entry which is preliminary data.</text>
</comment>
<proteinExistence type="predicted"/>
<evidence type="ECO:0000313" key="2">
    <source>
        <dbReference type="Proteomes" id="UP001292094"/>
    </source>
</evidence>
<dbReference type="AlphaFoldDB" id="A0AAE1TTN7"/>
<gene>
    <name evidence="1" type="ORF">Pmani_032556</name>
</gene>
<organism evidence="1 2">
    <name type="scientific">Petrolisthes manimaculis</name>
    <dbReference type="NCBI Taxonomy" id="1843537"/>
    <lineage>
        <taxon>Eukaryota</taxon>
        <taxon>Metazoa</taxon>
        <taxon>Ecdysozoa</taxon>
        <taxon>Arthropoda</taxon>
        <taxon>Crustacea</taxon>
        <taxon>Multicrustacea</taxon>
        <taxon>Malacostraca</taxon>
        <taxon>Eumalacostraca</taxon>
        <taxon>Eucarida</taxon>
        <taxon>Decapoda</taxon>
        <taxon>Pleocyemata</taxon>
        <taxon>Anomura</taxon>
        <taxon>Galatheoidea</taxon>
        <taxon>Porcellanidae</taxon>
        <taxon>Petrolisthes</taxon>
    </lineage>
</organism>
<dbReference type="EMBL" id="JAWZYT010004192">
    <property type="protein sequence ID" value="KAK4294845.1"/>
    <property type="molecule type" value="Genomic_DNA"/>
</dbReference>
<reference evidence="1" key="1">
    <citation type="submission" date="2023-11" db="EMBL/GenBank/DDBJ databases">
        <title>Genome assemblies of two species of porcelain crab, Petrolisthes cinctipes and Petrolisthes manimaculis (Anomura: Porcellanidae).</title>
        <authorList>
            <person name="Angst P."/>
        </authorList>
    </citation>
    <scope>NUCLEOTIDE SEQUENCE</scope>
    <source>
        <strain evidence="1">PB745_02</strain>
        <tissue evidence="1">Gill</tissue>
    </source>
</reference>
<accession>A0AAE1TTN7</accession>
<protein>
    <submittedName>
        <fullName evidence="1">Uncharacterized protein</fullName>
    </submittedName>
</protein>